<evidence type="ECO:0000313" key="3">
    <source>
        <dbReference type="Proteomes" id="UP001607069"/>
    </source>
</evidence>
<feature type="chain" id="PRO_5046992263" description="DUF4232 domain-containing protein" evidence="1">
    <location>
        <begin position="24"/>
        <end position="148"/>
    </location>
</feature>
<proteinExistence type="predicted"/>
<keyword evidence="3" id="KW-1185">Reference proteome</keyword>
<dbReference type="RefSeq" id="WP_237876464.1">
    <property type="nucleotide sequence ID" value="NZ_BAABEN010000006.1"/>
</dbReference>
<sequence length="148" mass="15421">MRRLALLPILLAAGCALPGESRACTLIGAESGVRVVWEPADFAADAAGGGATVRLCVRNDCTEREATARDPFGGLSVRLEEDAGPATVPVRFTVTASGGRTLLDDRTEVALRRSTPNGEECPPVVWQAALRAVPGEGLVPYGPLPRGT</sequence>
<accession>A0ABW7HW20</accession>
<feature type="signal peptide" evidence="1">
    <location>
        <begin position="1"/>
        <end position="23"/>
    </location>
</feature>
<evidence type="ECO:0008006" key="4">
    <source>
        <dbReference type="Google" id="ProtNLM"/>
    </source>
</evidence>
<reference evidence="2 3" key="1">
    <citation type="submission" date="2024-10" db="EMBL/GenBank/DDBJ databases">
        <authorList>
            <person name="Cho J.-C."/>
        </authorList>
    </citation>
    <scope>NUCLEOTIDE SEQUENCE [LARGE SCALE GENOMIC DNA]</scope>
    <source>
        <strain evidence="2 3">KCTC29696</strain>
    </source>
</reference>
<dbReference type="Proteomes" id="UP001607069">
    <property type="component" value="Unassembled WGS sequence"/>
</dbReference>
<gene>
    <name evidence="2" type="ORF">ACG5V6_18045</name>
</gene>
<keyword evidence="1" id="KW-0732">Signal</keyword>
<evidence type="ECO:0000313" key="2">
    <source>
        <dbReference type="EMBL" id="MFH0250104.1"/>
    </source>
</evidence>
<organism evidence="2 3">
    <name type="scientific">Streptomyces chitinivorans</name>
    <dbReference type="NCBI Taxonomy" id="1257027"/>
    <lineage>
        <taxon>Bacteria</taxon>
        <taxon>Bacillati</taxon>
        <taxon>Actinomycetota</taxon>
        <taxon>Actinomycetes</taxon>
        <taxon>Kitasatosporales</taxon>
        <taxon>Streptomycetaceae</taxon>
        <taxon>Streptomyces</taxon>
    </lineage>
</organism>
<name>A0ABW7HW20_9ACTN</name>
<dbReference type="EMBL" id="JBIHMK010000070">
    <property type="protein sequence ID" value="MFH0250104.1"/>
    <property type="molecule type" value="Genomic_DNA"/>
</dbReference>
<comment type="caution">
    <text evidence="2">The sequence shown here is derived from an EMBL/GenBank/DDBJ whole genome shotgun (WGS) entry which is preliminary data.</text>
</comment>
<dbReference type="PROSITE" id="PS51257">
    <property type="entry name" value="PROKAR_LIPOPROTEIN"/>
    <property type="match status" value="1"/>
</dbReference>
<evidence type="ECO:0000256" key="1">
    <source>
        <dbReference type="SAM" id="SignalP"/>
    </source>
</evidence>
<protein>
    <recommendedName>
        <fullName evidence="4">DUF4232 domain-containing protein</fullName>
    </recommendedName>
</protein>